<keyword evidence="4 7" id="KW-1133">Transmembrane helix</keyword>
<comment type="subcellular location">
    <subcellularLocation>
        <location evidence="7">Cell membrane</location>
        <topology evidence="7">Multi-pass membrane protein</topology>
    </subcellularLocation>
    <subcellularLocation>
        <location evidence="1">Membrane</location>
        <topology evidence="1">Multi-pass membrane protein</topology>
    </subcellularLocation>
</comment>
<evidence type="ECO:0000259" key="8">
    <source>
        <dbReference type="Pfam" id="PF01794"/>
    </source>
</evidence>
<evidence type="ECO:0000256" key="1">
    <source>
        <dbReference type="ARBA" id="ARBA00004141"/>
    </source>
</evidence>
<feature type="transmembrane region" description="Helical" evidence="7">
    <location>
        <begin position="116"/>
        <end position="137"/>
    </location>
</feature>
<keyword evidence="3 7" id="KW-0812">Transmembrane</keyword>
<protein>
    <recommendedName>
        <fullName evidence="7">Protein-methionine-sulfoxide reductase heme-binding subunit MsrQ</fullName>
    </recommendedName>
    <alternativeName>
        <fullName evidence="7">Flavocytochrome MsrQ</fullName>
    </alternativeName>
</protein>
<dbReference type="Pfam" id="PF01794">
    <property type="entry name" value="Ferric_reduct"/>
    <property type="match status" value="1"/>
</dbReference>
<feature type="transmembrane region" description="Helical" evidence="7">
    <location>
        <begin position="15"/>
        <end position="32"/>
    </location>
</feature>
<dbReference type="InterPro" id="IPR022837">
    <property type="entry name" value="MsrQ-like"/>
</dbReference>
<gene>
    <name evidence="7" type="primary">msrQ</name>
    <name evidence="9" type="ORF">SAMN06265373_101903</name>
</gene>
<keyword evidence="7" id="KW-0288">FMN</keyword>
<comment type="function">
    <text evidence="7">Part of the MsrPQ system that repairs oxidized periplasmic proteins containing methionine sulfoxide residues (Met-O), using respiratory chain electrons. Thus protects these proteins from oxidative-stress damage caused by reactive species of oxygen and chlorine generated by the host defense mechanisms. MsrPQ is essential for the maintenance of envelope integrity under bleach stress, rescuing a wide series of structurally unrelated periplasmic proteins from methionine oxidation. MsrQ provides electrons for reduction to the reductase catalytic subunit MsrP, using the quinone pool of the respiratory chain.</text>
</comment>
<evidence type="ECO:0000256" key="7">
    <source>
        <dbReference type="HAMAP-Rule" id="MF_01207"/>
    </source>
</evidence>
<evidence type="ECO:0000256" key="3">
    <source>
        <dbReference type="ARBA" id="ARBA00022692"/>
    </source>
</evidence>
<proteinExistence type="inferred from homology"/>
<dbReference type="NCBIfam" id="NF003833">
    <property type="entry name" value="PRK05419.1-5"/>
    <property type="match status" value="1"/>
</dbReference>
<comment type="caution">
    <text evidence="7">Lacks conserved residue(s) required for the propagation of feature annotation.</text>
</comment>
<evidence type="ECO:0000256" key="5">
    <source>
        <dbReference type="ARBA" id="ARBA00023004"/>
    </source>
</evidence>
<evidence type="ECO:0000256" key="6">
    <source>
        <dbReference type="ARBA" id="ARBA00023136"/>
    </source>
</evidence>
<evidence type="ECO:0000256" key="4">
    <source>
        <dbReference type="ARBA" id="ARBA00022989"/>
    </source>
</evidence>
<keyword evidence="10" id="KW-1185">Reference proteome</keyword>
<feature type="transmembrane region" description="Helical" evidence="7">
    <location>
        <begin position="173"/>
        <end position="192"/>
    </location>
</feature>
<comment type="cofactor">
    <cofactor evidence="7">
        <name>heme b</name>
        <dbReference type="ChEBI" id="CHEBI:60344"/>
    </cofactor>
    <text evidence="7">Binds 1 heme b (iron(II)-protoporphyrin IX) group per subunit.</text>
</comment>
<evidence type="ECO:0000256" key="2">
    <source>
        <dbReference type="ARBA" id="ARBA00022448"/>
    </source>
</evidence>
<dbReference type="RefSeq" id="WP_283424734.1">
    <property type="nucleotide sequence ID" value="NZ_FXTY01000001.1"/>
</dbReference>
<sequence>MIEPLNTFVRKTPNWLLYLIGAAYPAWLLYAGLSGGLGVDPVKAMEHALGKAGLQVLIAVLLITPLRRFSKFNFLSWRRALGVIAFFYILLHFLVWMVLDVQILSQVWADIVKRPYIIVGMISLLILLPLAITSNNISIRKLGPRWRKLHKATYLAVALGGVHYIMQTKGFEYEPYIYLAVVIGLIAIRKLPKKRAAQPVKRQVA</sequence>
<dbReference type="PANTHER" id="PTHR36964">
    <property type="entry name" value="PROTEIN-METHIONINE-SULFOXIDE REDUCTASE HEME-BINDING SUBUNIT MSRQ"/>
    <property type="match status" value="1"/>
</dbReference>
<keyword evidence="7" id="KW-0349">Heme</keyword>
<comment type="caution">
    <text evidence="9">The sequence shown here is derived from an EMBL/GenBank/DDBJ whole genome shotgun (WGS) entry which is preliminary data.</text>
</comment>
<keyword evidence="2 7" id="KW-0813">Transport</keyword>
<evidence type="ECO:0000313" key="10">
    <source>
        <dbReference type="Proteomes" id="UP001157961"/>
    </source>
</evidence>
<feature type="transmembrane region" description="Helical" evidence="7">
    <location>
        <begin position="81"/>
        <end position="104"/>
    </location>
</feature>
<keyword evidence="6 7" id="KW-0472">Membrane</keyword>
<dbReference type="Proteomes" id="UP001157961">
    <property type="component" value="Unassembled WGS sequence"/>
</dbReference>
<feature type="domain" description="Ferric oxidoreductase" evidence="8">
    <location>
        <begin position="53"/>
        <end position="160"/>
    </location>
</feature>
<keyword evidence="7" id="KW-0249">Electron transport</keyword>
<reference evidence="9 10" key="1">
    <citation type="submission" date="2017-05" db="EMBL/GenBank/DDBJ databases">
        <authorList>
            <person name="Varghese N."/>
            <person name="Submissions S."/>
        </authorList>
    </citation>
    <scope>NUCLEOTIDE SEQUENCE [LARGE SCALE GENOMIC DNA]</scope>
    <source>
        <strain evidence="9 10">DSM 29734</strain>
    </source>
</reference>
<organism evidence="9 10">
    <name type="scientific">Shimia sagamensis</name>
    <dbReference type="NCBI Taxonomy" id="1566352"/>
    <lineage>
        <taxon>Bacteria</taxon>
        <taxon>Pseudomonadati</taxon>
        <taxon>Pseudomonadota</taxon>
        <taxon>Alphaproteobacteria</taxon>
        <taxon>Rhodobacterales</taxon>
        <taxon>Roseobacteraceae</taxon>
    </lineage>
</organism>
<evidence type="ECO:0000313" key="9">
    <source>
        <dbReference type="EMBL" id="SMP08504.1"/>
    </source>
</evidence>
<feature type="transmembrane region" description="Helical" evidence="7">
    <location>
        <begin position="149"/>
        <end position="167"/>
    </location>
</feature>
<accession>A0ABY1NFP0</accession>
<keyword evidence="5 7" id="KW-0408">Iron</keyword>
<comment type="cofactor">
    <cofactor evidence="7">
        <name>FMN</name>
        <dbReference type="ChEBI" id="CHEBI:58210"/>
    </cofactor>
    <text evidence="7">Binds 1 FMN per subunit.</text>
</comment>
<dbReference type="EMBL" id="FXTY01000001">
    <property type="protein sequence ID" value="SMP08504.1"/>
    <property type="molecule type" value="Genomic_DNA"/>
</dbReference>
<dbReference type="HAMAP" id="MF_01207">
    <property type="entry name" value="MsrQ"/>
    <property type="match status" value="1"/>
</dbReference>
<name>A0ABY1NFP0_9RHOB</name>
<keyword evidence="7" id="KW-0479">Metal-binding</keyword>
<dbReference type="PANTHER" id="PTHR36964:SF1">
    <property type="entry name" value="PROTEIN-METHIONINE-SULFOXIDE REDUCTASE HEME-BINDING SUBUNIT MSRQ"/>
    <property type="match status" value="1"/>
</dbReference>
<keyword evidence="7" id="KW-1003">Cell membrane</keyword>
<comment type="similarity">
    <text evidence="7">Belongs to the MsrQ family.</text>
</comment>
<dbReference type="InterPro" id="IPR013130">
    <property type="entry name" value="Fe3_Rdtase_TM_dom"/>
</dbReference>
<keyword evidence="7" id="KW-0285">Flavoprotein</keyword>
<comment type="subunit">
    <text evidence="7">Heterodimer of a catalytic subunit (MsrP) and a heme-binding subunit (MsrQ).</text>
</comment>